<reference evidence="2" key="1">
    <citation type="journal article" date="2020" name="mSystems">
        <title>Genome- and Community-Level Interaction Insights into Carbon Utilization and Element Cycling Functions of Hydrothermarchaeota in Hydrothermal Sediment.</title>
        <authorList>
            <person name="Zhou Z."/>
            <person name="Liu Y."/>
            <person name="Xu W."/>
            <person name="Pan J."/>
            <person name="Luo Z.H."/>
            <person name="Li M."/>
        </authorList>
    </citation>
    <scope>NUCLEOTIDE SEQUENCE [LARGE SCALE GENOMIC DNA]</scope>
    <source>
        <strain evidence="2">SpSt-1182</strain>
    </source>
</reference>
<proteinExistence type="predicted"/>
<dbReference type="EMBL" id="DSBX01000149">
    <property type="protein sequence ID" value="HDQ99421.1"/>
    <property type="molecule type" value="Genomic_DNA"/>
</dbReference>
<gene>
    <name evidence="2" type="ORF">ENN51_03950</name>
</gene>
<evidence type="ECO:0000313" key="2">
    <source>
        <dbReference type="EMBL" id="HDQ99421.1"/>
    </source>
</evidence>
<dbReference type="SUPFAM" id="SSF101898">
    <property type="entry name" value="NHL repeat"/>
    <property type="match status" value="1"/>
</dbReference>
<dbReference type="PANTHER" id="PTHR42754:SF1">
    <property type="entry name" value="LIPOPROTEIN"/>
    <property type="match status" value="1"/>
</dbReference>
<dbReference type="Proteomes" id="UP000885672">
    <property type="component" value="Unassembled WGS sequence"/>
</dbReference>
<feature type="chain" id="PRO_5030706437" description="Bulb-type lectin domain-containing protein" evidence="1">
    <location>
        <begin position="23"/>
        <end position="241"/>
    </location>
</feature>
<sequence length="241" mass="25993">MVRYRVALAVLFLAIVPSAVLAQLDTLWLRQYDSGLRDEDWVSDMVVDRDGSVLVCGTGYAGGAGTSIIVQKYRPEGTLLWTRVHSGAQNQDDSASALVVDADANVYVCGTTRHVPGQGFEMFVAKYSPNGDSLWARTFSRGSGEDVALAMCLTSTGRVAVTGYSAEPTSQFDIAFRTLMLNPANGDTFWTRTYLRDDEDVAGAICADDAGAVYVTGYSYSDRTDYASRPSSTTRTEPGNG</sequence>
<organism evidence="2">
    <name type="scientific">candidate division WOR-3 bacterium</name>
    <dbReference type="NCBI Taxonomy" id="2052148"/>
    <lineage>
        <taxon>Bacteria</taxon>
        <taxon>Bacteria division WOR-3</taxon>
    </lineage>
</organism>
<accession>A0A7V0T5W8</accession>
<dbReference type="PANTHER" id="PTHR42754">
    <property type="entry name" value="ENDOGLUCANASE"/>
    <property type="match status" value="1"/>
</dbReference>
<name>A0A7V0T5W8_UNCW3</name>
<dbReference type="AlphaFoldDB" id="A0A7V0T5W8"/>
<protein>
    <recommendedName>
        <fullName evidence="3">Bulb-type lectin domain-containing protein</fullName>
    </recommendedName>
</protein>
<feature type="signal peptide" evidence="1">
    <location>
        <begin position="1"/>
        <end position="22"/>
    </location>
</feature>
<dbReference type="InterPro" id="IPR011042">
    <property type="entry name" value="6-blade_b-propeller_TolB-like"/>
</dbReference>
<dbReference type="Gene3D" id="2.120.10.30">
    <property type="entry name" value="TolB, C-terminal domain"/>
    <property type="match status" value="1"/>
</dbReference>
<keyword evidence="1" id="KW-0732">Signal</keyword>
<comment type="caution">
    <text evidence="2">The sequence shown here is derived from an EMBL/GenBank/DDBJ whole genome shotgun (WGS) entry which is preliminary data.</text>
</comment>
<evidence type="ECO:0008006" key="3">
    <source>
        <dbReference type="Google" id="ProtNLM"/>
    </source>
</evidence>
<evidence type="ECO:0000256" key="1">
    <source>
        <dbReference type="SAM" id="SignalP"/>
    </source>
</evidence>